<feature type="compositionally biased region" description="Low complexity" evidence="1">
    <location>
        <begin position="165"/>
        <end position="177"/>
    </location>
</feature>
<sequence length="183" mass="19099">MPSKSPESKLYTGATEIRLCWMALGPETVSVPCARHRTAHASSFPGFRGGKLRHEAGRAASLGSCSEAVAEVRAGPRALLRLVPAPRAEPSLPAPAVPFLLRPQTPGGSEGRVWGVTPAGRASRTQGVTWTNPALTSPSSLPPPSQNDEDDEDEDDEDEDDNDSEGSSSSSSSSGDSSDSDSN</sequence>
<keyword evidence="4" id="KW-1185">Reference proteome</keyword>
<proteinExistence type="predicted"/>
<dbReference type="AlphaFoldDB" id="A0A3L8RTI3"/>
<protein>
    <submittedName>
        <fullName evidence="3">Uncharacterized protein</fullName>
    </submittedName>
</protein>
<evidence type="ECO:0000313" key="4">
    <source>
        <dbReference type="Proteomes" id="UP000276834"/>
    </source>
</evidence>
<accession>A0A3L8RTI3</accession>
<name>A0A3L8RTI3_CHLGU</name>
<comment type="caution">
    <text evidence="3">The sequence shown here is derived from an EMBL/GenBank/DDBJ whole genome shotgun (WGS) entry which is preliminary data.</text>
</comment>
<reference evidence="3 4" key="1">
    <citation type="journal article" date="2018" name="Proc. R. Soc. B">
        <title>A non-coding region near Follistatin controls head colour polymorphism in the Gouldian finch.</title>
        <authorList>
            <person name="Toomey M.B."/>
            <person name="Marques C.I."/>
            <person name="Andrade P."/>
            <person name="Araujo P.M."/>
            <person name="Sabatino S."/>
            <person name="Gazda M.A."/>
            <person name="Afonso S."/>
            <person name="Lopes R.J."/>
            <person name="Corbo J.C."/>
            <person name="Carneiro M."/>
        </authorList>
    </citation>
    <scope>NUCLEOTIDE SEQUENCE [LARGE SCALE GENOMIC DNA]</scope>
    <source>
        <strain evidence="3">Red01</strain>
        <tissue evidence="3">Muscle</tissue>
    </source>
</reference>
<evidence type="ECO:0000256" key="1">
    <source>
        <dbReference type="SAM" id="MobiDB-lite"/>
    </source>
</evidence>
<dbReference type="Proteomes" id="UP000276834">
    <property type="component" value="Unassembled WGS sequence"/>
</dbReference>
<dbReference type="EMBL" id="QUSF01000347">
    <property type="protein sequence ID" value="RLV82866.1"/>
    <property type="molecule type" value="Genomic_DNA"/>
</dbReference>
<reference evidence="3" key="2">
    <citation type="submission" date="2018-08" db="EMBL/GenBank/DDBJ databases">
        <authorList>
            <person name="Sabatino S.J."/>
        </authorList>
    </citation>
    <scope>NUCLEOTIDE SEQUENCE</scope>
    <source>
        <strain evidence="3">Red01</strain>
        <tissue evidence="3">Muscle</tissue>
    </source>
</reference>
<feature type="compositionally biased region" description="Acidic residues" evidence="1">
    <location>
        <begin position="147"/>
        <end position="164"/>
    </location>
</feature>
<feature type="compositionally biased region" description="Polar residues" evidence="1">
    <location>
        <begin position="123"/>
        <end position="136"/>
    </location>
</feature>
<dbReference type="EMBL" id="QUSF01000346">
    <property type="protein sequence ID" value="RLV82869.1"/>
    <property type="molecule type" value="Genomic_DNA"/>
</dbReference>
<evidence type="ECO:0000313" key="2">
    <source>
        <dbReference type="EMBL" id="RLV82866.1"/>
    </source>
</evidence>
<gene>
    <name evidence="3" type="ORF">DV515_00016557</name>
    <name evidence="2" type="ORF">DV515_00016562</name>
</gene>
<evidence type="ECO:0000313" key="3">
    <source>
        <dbReference type="EMBL" id="RLV82869.1"/>
    </source>
</evidence>
<organism evidence="3 4">
    <name type="scientific">Chloebia gouldiae</name>
    <name type="common">Gouldian finch</name>
    <name type="synonym">Erythrura gouldiae</name>
    <dbReference type="NCBI Taxonomy" id="44316"/>
    <lineage>
        <taxon>Eukaryota</taxon>
        <taxon>Metazoa</taxon>
        <taxon>Chordata</taxon>
        <taxon>Craniata</taxon>
        <taxon>Vertebrata</taxon>
        <taxon>Euteleostomi</taxon>
        <taxon>Archelosauria</taxon>
        <taxon>Archosauria</taxon>
        <taxon>Dinosauria</taxon>
        <taxon>Saurischia</taxon>
        <taxon>Theropoda</taxon>
        <taxon>Coelurosauria</taxon>
        <taxon>Aves</taxon>
        <taxon>Neognathae</taxon>
        <taxon>Neoaves</taxon>
        <taxon>Telluraves</taxon>
        <taxon>Australaves</taxon>
        <taxon>Passeriformes</taxon>
        <taxon>Passeroidea</taxon>
        <taxon>Passeridae</taxon>
        <taxon>Chloebia</taxon>
    </lineage>
</organism>
<feature type="region of interest" description="Disordered" evidence="1">
    <location>
        <begin position="88"/>
        <end position="183"/>
    </location>
</feature>